<dbReference type="Gene3D" id="3.10.350.10">
    <property type="entry name" value="LysM domain"/>
    <property type="match status" value="1"/>
</dbReference>
<dbReference type="InterPro" id="IPR018392">
    <property type="entry name" value="LysM"/>
</dbReference>
<gene>
    <name evidence="3" type="ORF">CC1G_03239</name>
</gene>
<feature type="domain" description="LysM" evidence="2">
    <location>
        <begin position="150"/>
        <end position="194"/>
    </location>
</feature>
<feature type="compositionally biased region" description="Low complexity" evidence="1">
    <location>
        <begin position="231"/>
        <end position="248"/>
    </location>
</feature>
<dbReference type="InterPro" id="IPR036779">
    <property type="entry name" value="LysM_dom_sf"/>
</dbReference>
<organism evidence="3 4">
    <name type="scientific">Coprinopsis cinerea (strain Okayama-7 / 130 / ATCC MYA-4618 / FGSC 9003)</name>
    <name type="common">Inky cap fungus</name>
    <name type="synonym">Hormographiella aspergillata</name>
    <dbReference type="NCBI Taxonomy" id="240176"/>
    <lineage>
        <taxon>Eukaryota</taxon>
        <taxon>Fungi</taxon>
        <taxon>Dikarya</taxon>
        <taxon>Basidiomycota</taxon>
        <taxon>Agaricomycotina</taxon>
        <taxon>Agaricomycetes</taxon>
        <taxon>Agaricomycetidae</taxon>
        <taxon>Agaricales</taxon>
        <taxon>Agaricineae</taxon>
        <taxon>Psathyrellaceae</taxon>
        <taxon>Coprinopsis</taxon>
    </lineage>
</organism>
<evidence type="ECO:0000256" key="1">
    <source>
        <dbReference type="SAM" id="MobiDB-lite"/>
    </source>
</evidence>
<dbReference type="OrthoDB" id="2107166at2759"/>
<dbReference type="CDD" id="cd00118">
    <property type="entry name" value="LysM"/>
    <property type="match status" value="1"/>
</dbReference>
<dbReference type="GeneID" id="6007146"/>
<dbReference type="RefSeq" id="XP_001830702.1">
    <property type="nucleotide sequence ID" value="XM_001830650.2"/>
</dbReference>
<proteinExistence type="predicted"/>
<dbReference type="KEGG" id="cci:CC1G_03239"/>
<name>A8N796_COPC7</name>
<dbReference type="AlphaFoldDB" id="A8N796"/>
<evidence type="ECO:0000313" key="3">
    <source>
        <dbReference type="EMBL" id="EAU91071.1"/>
    </source>
</evidence>
<dbReference type="VEuPathDB" id="FungiDB:CC1G_03239"/>
<feature type="compositionally biased region" description="Polar residues" evidence="1">
    <location>
        <begin position="477"/>
        <end position="486"/>
    </location>
</feature>
<dbReference type="EMBL" id="AACS02000003">
    <property type="protein sequence ID" value="EAU91071.1"/>
    <property type="molecule type" value="Genomic_DNA"/>
</dbReference>
<dbReference type="STRING" id="240176.A8N796"/>
<evidence type="ECO:0000313" key="4">
    <source>
        <dbReference type="Proteomes" id="UP000001861"/>
    </source>
</evidence>
<feature type="region of interest" description="Disordered" evidence="1">
    <location>
        <begin position="367"/>
        <end position="386"/>
    </location>
</feature>
<dbReference type="OMA" id="ANGHDPN"/>
<dbReference type="eggNOG" id="ENOG502SBZ1">
    <property type="taxonomic scope" value="Eukaryota"/>
</dbReference>
<dbReference type="Pfam" id="PF01476">
    <property type="entry name" value="LysM"/>
    <property type="match status" value="1"/>
</dbReference>
<feature type="compositionally biased region" description="Polar residues" evidence="1">
    <location>
        <begin position="287"/>
        <end position="306"/>
    </location>
</feature>
<dbReference type="InParanoid" id="A8N796"/>
<dbReference type="PROSITE" id="PS51782">
    <property type="entry name" value="LYSM"/>
    <property type="match status" value="1"/>
</dbReference>
<feature type="region of interest" description="Disordered" evidence="1">
    <location>
        <begin position="270"/>
        <end position="306"/>
    </location>
</feature>
<feature type="region of interest" description="Disordered" evidence="1">
    <location>
        <begin position="47"/>
        <end position="146"/>
    </location>
</feature>
<comment type="caution">
    <text evidence="3">The sequence shown here is derived from an EMBL/GenBank/DDBJ whole genome shotgun (WGS) entry which is preliminary data.</text>
</comment>
<reference evidence="3 4" key="1">
    <citation type="journal article" date="2010" name="Proc. Natl. Acad. Sci. U.S.A.">
        <title>Insights into evolution of multicellular fungi from the assembled chromosomes of the mushroom Coprinopsis cinerea (Coprinus cinereus).</title>
        <authorList>
            <person name="Stajich J.E."/>
            <person name="Wilke S.K."/>
            <person name="Ahren D."/>
            <person name="Au C.H."/>
            <person name="Birren B.W."/>
            <person name="Borodovsky M."/>
            <person name="Burns C."/>
            <person name="Canback B."/>
            <person name="Casselton L.A."/>
            <person name="Cheng C.K."/>
            <person name="Deng J."/>
            <person name="Dietrich F.S."/>
            <person name="Fargo D.C."/>
            <person name="Farman M.L."/>
            <person name="Gathman A.C."/>
            <person name="Goldberg J."/>
            <person name="Guigo R."/>
            <person name="Hoegger P.J."/>
            <person name="Hooker J.B."/>
            <person name="Huggins A."/>
            <person name="James T.Y."/>
            <person name="Kamada T."/>
            <person name="Kilaru S."/>
            <person name="Kodira C."/>
            <person name="Kues U."/>
            <person name="Kupfer D."/>
            <person name="Kwan H.S."/>
            <person name="Lomsadze A."/>
            <person name="Li W."/>
            <person name="Lilly W.W."/>
            <person name="Ma L.J."/>
            <person name="Mackey A.J."/>
            <person name="Manning G."/>
            <person name="Martin F."/>
            <person name="Muraguchi H."/>
            <person name="Natvig D.O."/>
            <person name="Palmerini H."/>
            <person name="Ramesh M.A."/>
            <person name="Rehmeyer C.J."/>
            <person name="Roe B.A."/>
            <person name="Shenoy N."/>
            <person name="Stanke M."/>
            <person name="Ter-Hovhannisyan V."/>
            <person name="Tunlid A."/>
            <person name="Velagapudi R."/>
            <person name="Vision T.J."/>
            <person name="Zeng Q."/>
            <person name="Zolan M.E."/>
            <person name="Pukkila P.J."/>
        </authorList>
    </citation>
    <scope>NUCLEOTIDE SEQUENCE [LARGE SCALE GENOMIC DNA]</scope>
    <source>
        <strain evidence="4">Okayama-7 / 130 / ATCC MYA-4618 / FGSC 9003</strain>
    </source>
</reference>
<sequence length="492" mass="53802">MHQDDFDLTYNPFDDDDDNNDKTHELTGRAQGRQYIGSAFLSNITAPALTRRRSSASESQSSSRSTIRRRHRRSRSDLRLDTDQDDSEEPPPLSGHPLKSAHRRSGDFQDFGITRPHLSRAVQSSSVDSSLFGGSSDTDDGYPTLKEPHTEVLVTTSDSLAGVSLKYGIDLTELRKANQLWPNDSIHLRETLFIPLHRASRAHEYVVRSPSASTTDITLESSGASTHSANSLTHSEPTPPSSTSSTGTNVLRVPVSQLSFFPPSSNRNNLAAGVSSCSPEPPASHPGTPSKSVTHPPRNTTAPNHSLSSFLNVLPIAASTRDEIVSRLSLDSVSSSYSDRTRSRRTSSEYSPGHELYSVTRTAGMPVQRNHQQPDPHPDTQQTPKISQRVNDDQLRGASDPHGSLALGTRQHPGYSRPKLSTSPPLSYVPQVHNPYVRTAQMEPSPGMKVPFLRSNVDGHTDRSLDIKRSPFATPVGNGTQPTTFRATRDVT</sequence>
<dbReference type="SUPFAM" id="SSF54106">
    <property type="entry name" value="LysM domain"/>
    <property type="match status" value="1"/>
</dbReference>
<dbReference type="Proteomes" id="UP000001861">
    <property type="component" value="Unassembled WGS sequence"/>
</dbReference>
<feature type="region of interest" description="Disordered" evidence="1">
    <location>
        <begin position="331"/>
        <end position="357"/>
    </location>
</feature>
<protein>
    <submittedName>
        <fullName evidence="3">LysM domain-containing protein</fullName>
    </submittedName>
</protein>
<feature type="compositionally biased region" description="Low complexity" evidence="1">
    <location>
        <begin position="119"/>
        <end position="136"/>
    </location>
</feature>
<accession>A8N796</accession>
<feature type="region of interest" description="Disordered" evidence="1">
    <location>
        <begin position="1"/>
        <end position="33"/>
    </location>
</feature>
<feature type="compositionally biased region" description="Low complexity" evidence="1">
    <location>
        <begin position="56"/>
        <end position="65"/>
    </location>
</feature>
<evidence type="ECO:0000259" key="2">
    <source>
        <dbReference type="PROSITE" id="PS51782"/>
    </source>
</evidence>
<keyword evidence="4" id="KW-1185">Reference proteome</keyword>
<feature type="region of interest" description="Disordered" evidence="1">
    <location>
        <begin position="392"/>
        <end position="427"/>
    </location>
</feature>
<feature type="compositionally biased region" description="Polar residues" evidence="1">
    <location>
        <begin position="210"/>
        <end position="230"/>
    </location>
</feature>
<feature type="region of interest" description="Disordered" evidence="1">
    <location>
        <begin position="205"/>
        <end position="248"/>
    </location>
</feature>
<feature type="region of interest" description="Disordered" evidence="1">
    <location>
        <begin position="461"/>
        <end position="492"/>
    </location>
</feature>